<accession>A0A427XNV7</accession>
<feature type="region of interest" description="Disordered" evidence="1">
    <location>
        <begin position="214"/>
        <end position="236"/>
    </location>
</feature>
<sequence>MRYHRSGKYYDIALGSEVVHIGGEDDDEPLVVEPLNAAVRDALQHIHNLYIVNPDSLRLVQQLGLNADTIQFFAVSGSHMPSQAVTWPPELFPKTLLLPIDAHEPSAPLKVPSGVRRLVLRIHYVRGSDWDPDALSIDLGNTNQDQKPAELVVVCKMRFSPVRSVSSSGGTEGAGRQLDALISPLLGVATQLTVVDPPKGWKVMPGALAMNRDEWERSGDPAEHEWARADGYHRSD</sequence>
<dbReference type="GeneID" id="39593616"/>
<dbReference type="EMBL" id="RSCE01000008">
    <property type="protein sequence ID" value="RSH80493.1"/>
    <property type="molecule type" value="Genomic_DNA"/>
</dbReference>
<evidence type="ECO:0000313" key="3">
    <source>
        <dbReference type="Proteomes" id="UP000279236"/>
    </source>
</evidence>
<name>A0A427XNV7_9TREE</name>
<gene>
    <name evidence="2" type="ORF">EHS24_009073</name>
</gene>
<dbReference type="RefSeq" id="XP_028475440.1">
    <property type="nucleotide sequence ID" value="XM_028624368.1"/>
</dbReference>
<proteinExistence type="predicted"/>
<evidence type="ECO:0000256" key="1">
    <source>
        <dbReference type="SAM" id="MobiDB-lite"/>
    </source>
</evidence>
<reference evidence="2 3" key="1">
    <citation type="submission" date="2018-11" db="EMBL/GenBank/DDBJ databases">
        <title>Genome sequence of Apiotrichum porosum DSM 27194.</title>
        <authorList>
            <person name="Aliyu H."/>
            <person name="Gorte O."/>
            <person name="Ochsenreither K."/>
        </authorList>
    </citation>
    <scope>NUCLEOTIDE SEQUENCE [LARGE SCALE GENOMIC DNA]</scope>
    <source>
        <strain evidence="2 3">DSM 27194</strain>
    </source>
</reference>
<comment type="caution">
    <text evidence="2">The sequence shown here is derived from an EMBL/GenBank/DDBJ whole genome shotgun (WGS) entry which is preliminary data.</text>
</comment>
<keyword evidence="3" id="KW-1185">Reference proteome</keyword>
<dbReference type="Proteomes" id="UP000279236">
    <property type="component" value="Unassembled WGS sequence"/>
</dbReference>
<evidence type="ECO:0000313" key="2">
    <source>
        <dbReference type="EMBL" id="RSH80493.1"/>
    </source>
</evidence>
<protein>
    <submittedName>
        <fullName evidence="2">Uncharacterized protein</fullName>
    </submittedName>
</protein>
<organism evidence="2 3">
    <name type="scientific">Apiotrichum porosum</name>
    <dbReference type="NCBI Taxonomy" id="105984"/>
    <lineage>
        <taxon>Eukaryota</taxon>
        <taxon>Fungi</taxon>
        <taxon>Dikarya</taxon>
        <taxon>Basidiomycota</taxon>
        <taxon>Agaricomycotina</taxon>
        <taxon>Tremellomycetes</taxon>
        <taxon>Trichosporonales</taxon>
        <taxon>Trichosporonaceae</taxon>
        <taxon>Apiotrichum</taxon>
    </lineage>
</organism>
<dbReference type="AlphaFoldDB" id="A0A427XNV7"/>